<dbReference type="Pfam" id="PF12348">
    <property type="entry name" value="CLASP_N"/>
    <property type="match status" value="2"/>
</dbReference>
<comment type="function">
    <text evidence="7">Microtubule binding protein that promotes the stabilization of dynamic microtubules. Required for mitotic spindle formation.</text>
</comment>
<dbReference type="Gene3D" id="1.25.10.10">
    <property type="entry name" value="Leucine-rich Repeat Variant"/>
    <property type="match status" value="3"/>
</dbReference>
<keyword evidence="4" id="KW-0132">Cell division</keyword>
<feature type="region of interest" description="Disordered" evidence="8">
    <location>
        <begin position="510"/>
        <end position="540"/>
    </location>
</feature>
<dbReference type="EMBL" id="HG992979">
    <property type="protein sequence ID" value="CAE7026706.1"/>
    <property type="molecule type" value="Genomic_DNA"/>
</dbReference>
<dbReference type="InterPro" id="IPR034085">
    <property type="entry name" value="TOG"/>
</dbReference>
<dbReference type="GO" id="GO:1990023">
    <property type="term" value="C:mitotic spindle midzone"/>
    <property type="evidence" value="ECO:0007669"/>
    <property type="project" value="TreeGrafter"/>
</dbReference>
<evidence type="ECO:0000256" key="1">
    <source>
        <dbReference type="ARBA" id="ARBA00004186"/>
    </source>
</evidence>
<dbReference type="AlphaFoldDB" id="A0A6S6VYB0"/>
<feature type="region of interest" description="Disordered" evidence="8">
    <location>
        <begin position="1094"/>
        <end position="1118"/>
    </location>
</feature>
<keyword evidence="6" id="KW-0131">Cell cycle</keyword>
<keyword evidence="6" id="KW-0498">Mitosis</keyword>
<feature type="compositionally biased region" description="Polar residues" evidence="8">
    <location>
        <begin position="663"/>
        <end position="677"/>
    </location>
</feature>
<evidence type="ECO:0000256" key="2">
    <source>
        <dbReference type="ARBA" id="ARBA00009549"/>
    </source>
</evidence>
<comment type="similarity">
    <text evidence="2">Belongs to the CLASP family.</text>
</comment>
<evidence type="ECO:0000256" key="8">
    <source>
        <dbReference type="SAM" id="MobiDB-lite"/>
    </source>
</evidence>
<dbReference type="InterPro" id="IPR016024">
    <property type="entry name" value="ARM-type_fold"/>
</dbReference>
<evidence type="ECO:0000256" key="6">
    <source>
        <dbReference type="ARBA" id="ARBA00022776"/>
    </source>
</evidence>
<sequence length="1217" mass="132453">MEKETSDLLKALQKPSTDVQSRLALFSSLKSSIKHNRVPENCQAPIFECIRIACTAATSAALVSTGFSTLSHFIKRLQLQKETSILTSQSPILCAILADKLGDGRESHRTAASQILADLHYLVPMEIDALIHDAVKSTNPRAKESAMLWVVKMNQTEGLPFKSYSNQLVANLEDADAGVRDVAKKAVVELFGHAPEHAKANLKKQLIALNVRKAIATYITSHLDNAAISKDAEVAPPPPPAPVSRPIMSKRAETLQPDIGFAENFAHEQAPPPEVVVMDPIHIYTQRELDDIFRDMAPHYEGKESEGNWLARDKNCTKLRRILKGNAPNEFHGAFVAGIKSLLDGILKVSNSLRTTMSTNGCLLVQELAKTLGSAIDPWTEILLQSFIKMCAATKNIAAQNGAVTVDTIFQNVSYSSRLLQHVAMASQDKNVQPRTHSATWAKTLIRRHTSHIEHSGGLETLDTLIRRGVTDANPKVREAYRSAYWTFALVWPQRAGKMFDTLDKREKTALEKDPNNPNASMASSQVSTASFSKSVGPGASRNALKEKIAEQRRAKLAAAKTVPERPNSAAATYTTPGKSQPALNKSLGSRTASNLSTASSGPPRPTSGMSGESTKSALKNSSGTGSLMSGTVRRPIRPPRPELNRPATADPYAVRRPGKVTPSMTPEKTPATSTVKKSGAPKTTARPRAQTQNSPNVSPARPKSRIGQPVAHRKSASISSRQESPAVSPAKEKEEDLTMVKPWVRSQSHHDPGTIPFRQRNGLNASNGSAIVDHDTSDIGDEDNFTMVIPTLTRPTAQPTHRTPPKPAPSSGRLPVPSPRASLLRSPKSMSHLDGSGLRSSTRSPRMKSPDRPSTRGTDAGDEVHVYEDPFVGEEPSRLEDDSNKSVLEELPINEKSNERRQSTGSISSDVMMGNGSEDHPRGHHKTGSTGSVLHTENYDTNNAEVLKNRQLLASGIKKIEGRTVEAHMFRRMQDMVKSNQEIWGPNDENFGRLLLACLDFLEAPVHELKAPQMKAVNLKVQALATIRALLSLYRKETSKYFSRVLRTVLATKSQYENTSHIAMDLESTADEIVKYGQTLDCLNTVLAMIEDTPASTPTSSPNSKSSVSSLPGHPSTRTTTMALSTLASLVEISGAKNVALSPEQTARLGRLAVRCMDDQDADVRKADIEFCVALHERINGSDGAKEDGGFWKAVAGAREQHLNLLTYYLAKKGKA</sequence>
<dbReference type="GO" id="GO:0051301">
    <property type="term" value="P:cell division"/>
    <property type="evidence" value="ECO:0007669"/>
    <property type="project" value="UniProtKB-KW"/>
</dbReference>
<dbReference type="GO" id="GO:0005815">
    <property type="term" value="C:microtubule organizing center"/>
    <property type="evidence" value="ECO:0007669"/>
    <property type="project" value="TreeGrafter"/>
</dbReference>
<evidence type="ECO:0000313" key="10">
    <source>
        <dbReference type="Proteomes" id="UP000472372"/>
    </source>
</evidence>
<dbReference type="GO" id="GO:0008017">
    <property type="term" value="F:microtubule binding"/>
    <property type="evidence" value="ECO:0007669"/>
    <property type="project" value="TreeGrafter"/>
</dbReference>
<dbReference type="InterPro" id="IPR011989">
    <property type="entry name" value="ARM-like"/>
</dbReference>
<gene>
    <name evidence="9" type="ORF">PTTW11_04122</name>
</gene>
<feature type="compositionally biased region" description="Polar residues" evidence="8">
    <location>
        <begin position="516"/>
        <end position="534"/>
    </location>
</feature>
<evidence type="ECO:0000256" key="7">
    <source>
        <dbReference type="ARBA" id="ARBA00024889"/>
    </source>
</evidence>
<evidence type="ECO:0000256" key="4">
    <source>
        <dbReference type="ARBA" id="ARBA00022618"/>
    </source>
</evidence>
<evidence type="ECO:0000256" key="3">
    <source>
        <dbReference type="ARBA" id="ARBA00011375"/>
    </source>
</evidence>
<protein>
    <submittedName>
        <fullName evidence="9">Uncharacterized protein</fullName>
    </submittedName>
</protein>
<dbReference type="GO" id="GO:0005876">
    <property type="term" value="C:spindle microtubule"/>
    <property type="evidence" value="ECO:0007669"/>
    <property type="project" value="TreeGrafter"/>
</dbReference>
<feature type="compositionally biased region" description="Polar residues" evidence="8">
    <location>
        <begin position="717"/>
        <end position="726"/>
    </location>
</feature>
<evidence type="ECO:0000256" key="5">
    <source>
        <dbReference type="ARBA" id="ARBA00022701"/>
    </source>
</evidence>
<accession>A0A6S6VYB0</accession>
<proteinExistence type="inferred from homology"/>
<comment type="subunit">
    <text evidence="3">Interacts with microtubules.</text>
</comment>
<dbReference type="Proteomes" id="UP000472372">
    <property type="component" value="Chromosome 3"/>
</dbReference>
<evidence type="ECO:0000313" key="9">
    <source>
        <dbReference type="EMBL" id="CAE7026706.1"/>
    </source>
</evidence>
<feature type="compositionally biased region" description="Basic and acidic residues" evidence="8">
    <location>
        <begin position="876"/>
        <end position="889"/>
    </location>
</feature>
<feature type="compositionally biased region" description="Polar residues" evidence="8">
    <location>
        <begin position="570"/>
        <end position="601"/>
    </location>
</feature>
<comment type="subcellular location">
    <subcellularLocation>
        <location evidence="1">Cytoplasm</location>
        <location evidence="1">Cytoskeleton</location>
        <location evidence="1">Spindle</location>
    </subcellularLocation>
</comment>
<organism evidence="9 10">
    <name type="scientific">Pyrenophora teres f. teres</name>
    <dbReference type="NCBI Taxonomy" id="97479"/>
    <lineage>
        <taxon>Eukaryota</taxon>
        <taxon>Fungi</taxon>
        <taxon>Dikarya</taxon>
        <taxon>Ascomycota</taxon>
        <taxon>Pezizomycotina</taxon>
        <taxon>Dothideomycetes</taxon>
        <taxon>Pleosporomycetidae</taxon>
        <taxon>Pleosporales</taxon>
        <taxon>Pleosporineae</taxon>
        <taxon>Pleosporaceae</taxon>
        <taxon>Pyrenophora</taxon>
    </lineage>
</organism>
<feature type="compositionally biased region" description="Polar residues" evidence="8">
    <location>
        <begin position="608"/>
        <end position="630"/>
    </location>
</feature>
<dbReference type="InterPro" id="IPR024395">
    <property type="entry name" value="CLASP_N_dom"/>
</dbReference>
<dbReference type="SUPFAM" id="SSF48371">
    <property type="entry name" value="ARM repeat"/>
    <property type="match status" value="1"/>
</dbReference>
<name>A0A6S6VYB0_9PLEO</name>
<feature type="region of interest" description="Disordered" evidence="8">
    <location>
        <begin position="553"/>
        <end position="937"/>
    </location>
</feature>
<dbReference type="PANTHER" id="PTHR21567">
    <property type="entry name" value="CLASP"/>
    <property type="match status" value="1"/>
</dbReference>
<dbReference type="GO" id="GO:0060172">
    <property type="term" value="P:astral microtubule depolymerization"/>
    <property type="evidence" value="ECO:0007669"/>
    <property type="project" value="TreeGrafter"/>
</dbReference>
<reference evidence="9" key="1">
    <citation type="submission" date="2021-02" db="EMBL/GenBank/DDBJ databases">
        <authorList>
            <person name="Syme A R."/>
            <person name="Syme A R."/>
            <person name="Moolhuijzen P."/>
        </authorList>
    </citation>
    <scope>NUCLEOTIDE SEQUENCE</scope>
    <source>
        <strain evidence="9">W1-1</strain>
    </source>
</reference>
<keyword evidence="5" id="KW-0493">Microtubule</keyword>
<dbReference type="SMART" id="SM01349">
    <property type="entry name" value="TOG"/>
    <property type="match status" value="1"/>
</dbReference>
<dbReference type="PANTHER" id="PTHR21567:SF9">
    <property type="entry name" value="CLIP-ASSOCIATING PROTEIN"/>
    <property type="match status" value="1"/>
</dbReference>
<dbReference type="GO" id="GO:0090307">
    <property type="term" value="P:mitotic spindle assembly"/>
    <property type="evidence" value="ECO:0007669"/>
    <property type="project" value="TreeGrafter"/>
</dbReference>
<dbReference type="GO" id="GO:0005881">
    <property type="term" value="C:cytoplasmic microtubule"/>
    <property type="evidence" value="ECO:0007669"/>
    <property type="project" value="TreeGrafter"/>
</dbReference>